<evidence type="ECO:0000256" key="1">
    <source>
        <dbReference type="ARBA" id="ARBA00004651"/>
    </source>
</evidence>
<keyword evidence="12" id="KW-1185">Reference proteome</keyword>
<evidence type="ECO:0000256" key="7">
    <source>
        <dbReference type="ARBA" id="ARBA00022989"/>
    </source>
</evidence>
<dbReference type="GO" id="GO:0055085">
    <property type="term" value="P:transmembrane transport"/>
    <property type="evidence" value="ECO:0007669"/>
    <property type="project" value="InterPro"/>
</dbReference>
<dbReference type="InterPro" id="IPR035906">
    <property type="entry name" value="MetI-like_sf"/>
</dbReference>
<comment type="subcellular location">
    <subcellularLocation>
        <location evidence="1 9">Cell membrane</location>
        <topology evidence="1 9">Multi-pass membrane protein</topology>
    </subcellularLocation>
</comment>
<keyword evidence="2 9" id="KW-0813">Transport</keyword>
<feature type="transmembrane region" description="Helical" evidence="9">
    <location>
        <begin position="35"/>
        <end position="57"/>
    </location>
</feature>
<dbReference type="PANTHER" id="PTHR43386:SF1">
    <property type="entry name" value="D,D-DIPEPTIDE TRANSPORT SYSTEM PERMEASE PROTEIN DDPC-RELATED"/>
    <property type="match status" value="1"/>
</dbReference>
<dbReference type="SUPFAM" id="SSF161098">
    <property type="entry name" value="MetI-like"/>
    <property type="match status" value="1"/>
</dbReference>
<evidence type="ECO:0000256" key="9">
    <source>
        <dbReference type="RuleBase" id="RU363032"/>
    </source>
</evidence>
<name>A0A1X7A4A0_9RHOB</name>
<organism evidence="11 12">
    <name type="scientific">Roseovarius albus</name>
    <dbReference type="NCBI Taxonomy" id="1247867"/>
    <lineage>
        <taxon>Bacteria</taxon>
        <taxon>Pseudomonadati</taxon>
        <taxon>Pseudomonadota</taxon>
        <taxon>Alphaproteobacteria</taxon>
        <taxon>Rhodobacterales</taxon>
        <taxon>Roseobacteraceae</taxon>
        <taxon>Roseovarius</taxon>
    </lineage>
</organism>
<keyword evidence="3" id="KW-1003">Cell membrane</keyword>
<feature type="domain" description="ABC transmembrane type-1" evidence="10">
    <location>
        <begin position="102"/>
        <end position="291"/>
    </location>
</feature>
<feature type="transmembrane region" description="Helical" evidence="9">
    <location>
        <begin position="268"/>
        <end position="290"/>
    </location>
</feature>
<dbReference type="GO" id="GO:0015833">
    <property type="term" value="P:peptide transport"/>
    <property type="evidence" value="ECO:0007669"/>
    <property type="project" value="UniProtKB-KW"/>
</dbReference>
<evidence type="ECO:0000256" key="4">
    <source>
        <dbReference type="ARBA" id="ARBA00022692"/>
    </source>
</evidence>
<dbReference type="GO" id="GO:0005886">
    <property type="term" value="C:plasma membrane"/>
    <property type="evidence" value="ECO:0007669"/>
    <property type="project" value="UniProtKB-SubCell"/>
</dbReference>
<keyword evidence="4 9" id="KW-0812">Transmembrane</keyword>
<dbReference type="InterPro" id="IPR050366">
    <property type="entry name" value="BP-dependent_transpt_permease"/>
</dbReference>
<keyword evidence="5" id="KW-0571">Peptide transport</keyword>
<dbReference type="InterPro" id="IPR000515">
    <property type="entry name" value="MetI-like"/>
</dbReference>
<dbReference type="Gene3D" id="1.10.3720.10">
    <property type="entry name" value="MetI-like"/>
    <property type="match status" value="1"/>
</dbReference>
<gene>
    <name evidence="11" type="primary">ddpC_2</name>
    <name evidence="11" type="ORF">ROA7450_03770</name>
</gene>
<protein>
    <submittedName>
        <fullName evidence="11">Putative D,D-dipeptide transport system permease protein DdpC</fullName>
    </submittedName>
</protein>
<evidence type="ECO:0000259" key="10">
    <source>
        <dbReference type="PROSITE" id="PS50928"/>
    </source>
</evidence>
<evidence type="ECO:0000256" key="3">
    <source>
        <dbReference type="ARBA" id="ARBA00022475"/>
    </source>
</evidence>
<evidence type="ECO:0000256" key="8">
    <source>
        <dbReference type="ARBA" id="ARBA00023136"/>
    </source>
</evidence>
<dbReference type="EMBL" id="FWFX01000016">
    <property type="protein sequence ID" value="SLN69706.1"/>
    <property type="molecule type" value="Genomic_DNA"/>
</dbReference>
<proteinExistence type="inferred from homology"/>
<feature type="transmembrane region" description="Helical" evidence="9">
    <location>
        <begin position="137"/>
        <end position="157"/>
    </location>
</feature>
<evidence type="ECO:0000313" key="12">
    <source>
        <dbReference type="Proteomes" id="UP000193061"/>
    </source>
</evidence>
<evidence type="ECO:0000256" key="6">
    <source>
        <dbReference type="ARBA" id="ARBA00022927"/>
    </source>
</evidence>
<comment type="similarity">
    <text evidence="9">Belongs to the binding-protein-dependent transport system permease family.</text>
</comment>
<feature type="transmembrane region" description="Helical" evidence="9">
    <location>
        <begin position="219"/>
        <end position="248"/>
    </location>
</feature>
<feature type="transmembrane region" description="Helical" evidence="9">
    <location>
        <begin position="103"/>
        <end position="130"/>
    </location>
</feature>
<reference evidence="11 12" key="1">
    <citation type="submission" date="2017-03" db="EMBL/GenBank/DDBJ databases">
        <authorList>
            <person name="Afonso C.L."/>
            <person name="Miller P.J."/>
            <person name="Scott M.A."/>
            <person name="Spackman E."/>
            <person name="Goraichik I."/>
            <person name="Dimitrov K.M."/>
            <person name="Suarez D.L."/>
            <person name="Swayne D.E."/>
        </authorList>
    </citation>
    <scope>NUCLEOTIDE SEQUENCE [LARGE SCALE GENOMIC DNA]</scope>
    <source>
        <strain evidence="11 12">CECT 7450</strain>
    </source>
</reference>
<evidence type="ECO:0000256" key="5">
    <source>
        <dbReference type="ARBA" id="ARBA00022856"/>
    </source>
</evidence>
<evidence type="ECO:0000313" key="11">
    <source>
        <dbReference type="EMBL" id="SLN69706.1"/>
    </source>
</evidence>
<dbReference type="AlphaFoldDB" id="A0A1X7A4A0"/>
<dbReference type="GO" id="GO:0015031">
    <property type="term" value="P:protein transport"/>
    <property type="evidence" value="ECO:0007669"/>
    <property type="project" value="UniProtKB-KW"/>
</dbReference>
<accession>A0A1X7A4A0</accession>
<keyword evidence="6" id="KW-0653">Protein transport</keyword>
<sequence length="309" mass="32675">MTMLSTSPKTGSFEQGRIKSTLGWGWGFATSSGQAMLAVSIVLFVIVTAMLAFGAYATDTYLTSFDPLKMNIRTRLEAPSAEHWMGTDKIGRDVLARVIAGSWISLSVSFAVLLVAAIIGTSVGLIAGYVGGITDEILMRITDLFLAFPALILAAAIATSFGGGMVSTTVALAAVFWPWYTRLIRSRVLSLKQQDFIAASRCLGASHTRLIFSSLLPMVWPLVIVQATTDVGFVILAASGLSFLGLGAQPPTPEWGAMIFDSLTHQPASWWLAVFPGGAIATVAIGFNLLGDSLRDHLDPSLGASEAGV</sequence>
<keyword evidence="7 9" id="KW-1133">Transmembrane helix</keyword>
<dbReference type="Pfam" id="PF00528">
    <property type="entry name" value="BPD_transp_1"/>
    <property type="match status" value="1"/>
</dbReference>
<evidence type="ECO:0000256" key="2">
    <source>
        <dbReference type="ARBA" id="ARBA00022448"/>
    </source>
</evidence>
<dbReference type="Proteomes" id="UP000193061">
    <property type="component" value="Unassembled WGS sequence"/>
</dbReference>
<dbReference type="RefSeq" id="WP_200812984.1">
    <property type="nucleotide sequence ID" value="NZ_FWFX01000016.1"/>
</dbReference>
<dbReference type="PROSITE" id="PS50928">
    <property type="entry name" value="ABC_TM1"/>
    <property type="match status" value="1"/>
</dbReference>
<keyword evidence="8 9" id="KW-0472">Membrane</keyword>
<dbReference type="PANTHER" id="PTHR43386">
    <property type="entry name" value="OLIGOPEPTIDE TRANSPORT SYSTEM PERMEASE PROTEIN APPC"/>
    <property type="match status" value="1"/>
</dbReference>
<dbReference type="CDD" id="cd06261">
    <property type="entry name" value="TM_PBP2"/>
    <property type="match status" value="1"/>
</dbReference>